<dbReference type="FunCoup" id="Q2LPW0">
    <property type="interactions" value="114"/>
</dbReference>
<organism evidence="3 4">
    <name type="scientific">Syntrophus aciditrophicus (strain SB)</name>
    <dbReference type="NCBI Taxonomy" id="56780"/>
    <lineage>
        <taxon>Bacteria</taxon>
        <taxon>Pseudomonadati</taxon>
        <taxon>Thermodesulfobacteriota</taxon>
        <taxon>Syntrophia</taxon>
        <taxon>Syntrophales</taxon>
        <taxon>Syntrophaceae</taxon>
        <taxon>Syntrophus</taxon>
    </lineage>
</organism>
<dbReference type="STRING" id="56780.SYN_01098"/>
<evidence type="ECO:0000313" key="3">
    <source>
        <dbReference type="EMBL" id="ABC76309.1"/>
    </source>
</evidence>
<dbReference type="CDD" id="cd06533">
    <property type="entry name" value="Glyco_transf_WecG_TagA"/>
    <property type="match status" value="1"/>
</dbReference>
<dbReference type="PANTHER" id="PTHR34136:SF1">
    <property type="entry name" value="UDP-N-ACETYL-D-MANNOSAMINURONIC ACID TRANSFERASE"/>
    <property type="match status" value="1"/>
</dbReference>
<dbReference type="PANTHER" id="PTHR34136">
    <property type="match status" value="1"/>
</dbReference>
<sequence>MAQTGTQSLFGYRISNRGLSGDIEFASQALLGRSRPFVVACANPHSLVVASRDSEFRDALQDADLLLPDGSGMILAASILKLPLRQKVAGFDFFYNFCNAAAGQSGQIRFFFLGASPFVLERIVSRLNTEFPSIFVSGTYSPPFKDLFTAQDNAAMIEAINRSEADVLWVGMTAPKQEKWIRQNRDRLNVRLACAVGAVFDFYAGTKKRSSPFWLKLGLEWLPRLLKEPVRLWERNFKSTPVFLSWVAREKIRQIGRKNPD</sequence>
<dbReference type="CAZy" id="GT26">
    <property type="family name" value="Glycosyltransferase Family 26"/>
</dbReference>
<dbReference type="RefSeq" id="WP_011416343.1">
    <property type="nucleotide sequence ID" value="NC_007759.1"/>
</dbReference>
<evidence type="ECO:0000313" key="4">
    <source>
        <dbReference type="Proteomes" id="UP000001933"/>
    </source>
</evidence>
<proteinExistence type="predicted"/>
<dbReference type="InParanoid" id="Q2LPW0"/>
<keyword evidence="1 3" id="KW-0328">Glycosyltransferase</keyword>
<gene>
    <name evidence="3" type="ORF">SYN_01098</name>
</gene>
<protein>
    <submittedName>
        <fullName evidence="3">N-acetylglucosaminyldiphosphoundecaprenol N-acetyl-beta-D-mannosaminyltransferase</fullName>
        <ecNumber evidence="3">2.4.1.187</ecNumber>
    </submittedName>
</protein>
<dbReference type="Pfam" id="PF03808">
    <property type="entry name" value="Glyco_tran_WecG"/>
    <property type="match status" value="1"/>
</dbReference>
<evidence type="ECO:0000256" key="2">
    <source>
        <dbReference type="ARBA" id="ARBA00022679"/>
    </source>
</evidence>
<dbReference type="eggNOG" id="COG1922">
    <property type="taxonomic scope" value="Bacteria"/>
</dbReference>
<evidence type="ECO:0000256" key="1">
    <source>
        <dbReference type="ARBA" id="ARBA00022676"/>
    </source>
</evidence>
<dbReference type="NCBIfam" id="TIGR00696">
    <property type="entry name" value="wecG_tagA_cpsF"/>
    <property type="match status" value="1"/>
</dbReference>
<dbReference type="OrthoDB" id="9808602at2"/>
<accession>Q2LPW0</accession>
<dbReference type="AlphaFoldDB" id="Q2LPW0"/>
<reference evidence="3 4" key="1">
    <citation type="journal article" date="2007" name="Proc. Natl. Acad. Sci. U.S.A.">
        <title>The genome of Syntrophus aciditrophicus: life at the thermodynamic limit of microbial growth.</title>
        <authorList>
            <person name="McInerney M.J."/>
            <person name="Rohlin L."/>
            <person name="Mouttaki H."/>
            <person name="Kim U."/>
            <person name="Krupp R.S."/>
            <person name="Rios-Hernandez L."/>
            <person name="Sieber J."/>
            <person name="Struchtemeyer C.G."/>
            <person name="Bhattacharyya A."/>
            <person name="Campbell J.W."/>
            <person name="Gunsalus R.P."/>
        </authorList>
    </citation>
    <scope>NUCLEOTIDE SEQUENCE [LARGE SCALE GENOMIC DNA]</scope>
    <source>
        <strain evidence="3 4">SB</strain>
    </source>
</reference>
<name>Q2LPW0_SYNAS</name>
<dbReference type="GO" id="GO:0047244">
    <property type="term" value="F:N-acetylglucosaminyldiphosphoundecaprenol N-acetyl-beta-D-mannosaminyltransferase activity"/>
    <property type="evidence" value="ECO:0007669"/>
    <property type="project" value="UniProtKB-EC"/>
</dbReference>
<dbReference type="InterPro" id="IPR004629">
    <property type="entry name" value="WecG_TagA_CpsF"/>
</dbReference>
<keyword evidence="2 3" id="KW-0808">Transferase</keyword>
<keyword evidence="4" id="KW-1185">Reference proteome</keyword>
<dbReference type="Proteomes" id="UP000001933">
    <property type="component" value="Chromosome"/>
</dbReference>
<dbReference type="KEGG" id="sat:SYN_01098"/>
<dbReference type="EMBL" id="CP000252">
    <property type="protein sequence ID" value="ABC76309.1"/>
    <property type="molecule type" value="Genomic_DNA"/>
</dbReference>
<dbReference type="EC" id="2.4.1.187" evidence="3"/>
<dbReference type="HOGENOM" id="CLU_063203_0_1_7"/>